<protein>
    <recommendedName>
        <fullName evidence="1">Trypsin-co-occurring domain-containing protein</fullName>
    </recommendedName>
</protein>
<evidence type="ECO:0000313" key="2">
    <source>
        <dbReference type="EMBL" id="QYX75673.1"/>
    </source>
</evidence>
<evidence type="ECO:0000259" key="1">
    <source>
        <dbReference type="Pfam" id="PF19493"/>
    </source>
</evidence>
<dbReference type="InterPro" id="IPR045794">
    <property type="entry name" value="Trypco1"/>
</dbReference>
<sequence length="103" mass="10936">MADVRIETVAVDATGSRQISSRTRSSSALGDRAAELEEAIVQASDIAQRSLSQVQRRDGWRVASMEVTFGLTLAAEAGVILSKASAEASFEVTLSVERVPESP</sequence>
<dbReference type="EMBL" id="CP080647">
    <property type="protein sequence ID" value="QYX75673.1"/>
    <property type="molecule type" value="Genomic_DNA"/>
</dbReference>
<dbReference type="NCBIfam" id="NF041216">
    <property type="entry name" value="CU044_2847_fam"/>
    <property type="match status" value="1"/>
</dbReference>
<feature type="domain" description="Trypsin-co-occurring" evidence="1">
    <location>
        <begin position="4"/>
        <end position="95"/>
    </location>
</feature>
<dbReference type="Proteomes" id="UP000827138">
    <property type="component" value="Chromosome"/>
</dbReference>
<reference evidence="2 3" key="1">
    <citation type="submission" date="2021-08" db="EMBL/GenBank/DDBJ databases">
        <authorList>
            <person name="Ping M."/>
        </authorList>
    </citation>
    <scope>NUCLEOTIDE SEQUENCE [LARGE SCALE GENOMIC DNA]</scope>
    <source>
        <strain evidence="2 3">MG28</strain>
    </source>
</reference>
<gene>
    <name evidence="2" type="ORF">K1J60_03305</name>
</gene>
<evidence type="ECO:0000313" key="3">
    <source>
        <dbReference type="Proteomes" id="UP000827138"/>
    </source>
</evidence>
<proteinExistence type="predicted"/>
<accession>A0ABX8XJ81</accession>
<dbReference type="Pfam" id="PF19493">
    <property type="entry name" value="Trypco1"/>
    <property type="match status" value="1"/>
</dbReference>
<organism evidence="2 3">
    <name type="scientific">Streptomyces akebiae</name>
    <dbReference type="NCBI Taxonomy" id="2865673"/>
    <lineage>
        <taxon>Bacteria</taxon>
        <taxon>Bacillati</taxon>
        <taxon>Actinomycetota</taxon>
        <taxon>Actinomycetes</taxon>
        <taxon>Kitasatosporales</taxon>
        <taxon>Streptomycetaceae</taxon>
        <taxon>Streptomyces</taxon>
    </lineage>
</organism>
<keyword evidence="3" id="KW-1185">Reference proteome</keyword>
<name>A0ABX8XJ81_9ACTN</name>